<proteinExistence type="inferred from homology"/>
<keyword evidence="3" id="KW-0238">DNA-binding</keyword>
<accession>A0A127JSI3</accession>
<dbReference type="PANTHER" id="PTHR30419">
    <property type="entry name" value="HTH-TYPE TRANSCRIPTIONAL REGULATOR YBHD"/>
    <property type="match status" value="1"/>
</dbReference>
<dbReference type="FunFam" id="1.10.10.10:FF:000001">
    <property type="entry name" value="LysR family transcriptional regulator"/>
    <property type="match status" value="1"/>
</dbReference>
<dbReference type="Pfam" id="PF00126">
    <property type="entry name" value="HTH_1"/>
    <property type="match status" value="1"/>
</dbReference>
<dbReference type="InterPro" id="IPR005119">
    <property type="entry name" value="LysR_subst-bd"/>
</dbReference>
<name>A0A127JSI3_9BURK</name>
<dbReference type="PRINTS" id="PR00039">
    <property type="entry name" value="HTHLYSR"/>
</dbReference>
<keyword evidence="2" id="KW-0805">Transcription regulation</keyword>
<evidence type="ECO:0000313" key="6">
    <source>
        <dbReference type="EMBL" id="AMO22900.1"/>
    </source>
</evidence>
<dbReference type="PANTHER" id="PTHR30419:SF8">
    <property type="entry name" value="NITROGEN ASSIMILATION TRANSCRIPTIONAL ACTIVATOR-RELATED"/>
    <property type="match status" value="1"/>
</dbReference>
<dbReference type="GO" id="GO:0005829">
    <property type="term" value="C:cytosol"/>
    <property type="evidence" value="ECO:0007669"/>
    <property type="project" value="TreeGrafter"/>
</dbReference>
<sequence>MHAKPTLADLRAFAAVGELQSFAAAARTLHLSQPALSRRIAHLEDQLGVRLLDRTTRSVELTPLGQRFLGEIRSLIASLDRSVVSLHDVAQLEAGDVTVGCVFSAVHHFLPGVIRSFRAQHPHVLVRIIEEGADEVLTFVKTGEADFALNYTGMQDPEVEFTPLLREPFVVACPADHPLAQRRAVRWDELADHPYALVSHASRNRVLIDQALAEVARLPRPVCEVRHVSTLIGLVEHGLAIAVVPRLALPRKPGSVVGVPLDKPAITRTIGLVKRTGRSLSPAAAAFARMLTQASRASGQGAARKAA</sequence>
<evidence type="ECO:0000259" key="5">
    <source>
        <dbReference type="PROSITE" id="PS50931"/>
    </source>
</evidence>
<keyword evidence="7" id="KW-1185">Reference proteome</keyword>
<evidence type="ECO:0000256" key="2">
    <source>
        <dbReference type="ARBA" id="ARBA00023015"/>
    </source>
</evidence>
<dbReference type="Gene3D" id="1.10.10.10">
    <property type="entry name" value="Winged helix-like DNA-binding domain superfamily/Winged helix DNA-binding domain"/>
    <property type="match status" value="1"/>
</dbReference>
<dbReference type="RefSeq" id="WP_082792947.1">
    <property type="nucleotide sequence ID" value="NZ_CP010951.1"/>
</dbReference>
<dbReference type="Gene3D" id="3.40.190.290">
    <property type="match status" value="1"/>
</dbReference>
<gene>
    <name evidence="6" type="ORF">UC35_08360</name>
</gene>
<reference evidence="6 7" key="1">
    <citation type="journal article" date="2014" name="Int. J. Syst. Evol. Microbiol.">
        <title>Ramlibacter solisilvae sp. nov., isolated from forest soil, and emended description of the genus Ramlibacter.</title>
        <authorList>
            <person name="Lee H.J."/>
            <person name="Lee S.H."/>
            <person name="Lee S.S."/>
            <person name="Lee J.S."/>
            <person name="Kim Y."/>
            <person name="Kim S.C."/>
            <person name="Jeon C.O."/>
        </authorList>
    </citation>
    <scope>NUCLEOTIDE SEQUENCE [LARGE SCALE GENOMIC DNA]</scope>
    <source>
        <strain evidence="6 7">5-10</strain>
    </source>
</reference>
<dbReference type="SUPFAM" id="SSF46785">
    <property type="entry name" value="Winged helix' DNA-binding domain"/>
    <property type="match status" value="1"/>
</dbReference>
<dbReference type="InterPro" id="IPR050950">
    <property type="entry name" value="HTH-type_LysR_regulators"/>
</dbReference>
<feature type="domain" description="HTH lysR-type" evidence="5">
    <location>
        <begin position="5"/>
        <end position="62"/>
    </location>
</feature>
<evidence type="ECO:0000313" key="7">
    <source>
        <dbReference type="Proteomes" id="UP000070433"/>
    </source>
</evidence>
<dbReference type="Proteomes" id="UP000070433">
    <property type="component" value="Chromosome"/>
</dbReference>
<dbReference type="GO" id="GO:0003700">
    <property type="term" value="F:DNA-binding transcription factor activity"/>
    <property type="evidence" value="ECO:0007669"/>
    <property type="project" value="InterPro"/>
</dbReference>
<dbReference type="AlphaFoldDB" id="A0A127JSI3"/>
<dbReference type="EMBL" id="CP010951">
    <property type="protein sequence ID" value="AMO22900.1"/>
    <property type="molecule type" value="Genomic_DNA"/>
</dbReference>
<dbReference type="InterPro" id="IPR000847">
    <property type="entry name" value="LysR_HTH_N"/>
</dbReference>
<dbReference type="SUPFAM" id="SSF53850">
    <property type="entry name" value="Periplasmic binding protein-like II"/>
    <property type="match status" value="1"/>
</dbReference>
<comment type="similarity">
    <text evidence="1">Belongs to the LysR transcriptional regulatory family.</text>
</comment>
<dbReference type="PROSITE" id="PS50931">
    <property type="entry name" value="HTH_LYSR"/>
    <property type="match status" value="1"/>
</dbReference>
<evidence type="ECO:0000256" key="3">
    <source>
        <dbReference type="ARBA" id="ARBA00023125"/>
    </source>
</evidence>
<evidence type="ECO:0000256" key="4">
    <source>
        <dbReference type="ARBA" id="ARBA00023163"/>
    </source>
</evidence>
<organism evidence="6 7">
    <name type="scientific">Ramlibacter tataouinensis</name>
    <dbReference type="NCBI Taxonomy" id="94132"/>
    <lineage>
        <taxon>Bacteria</taxon>
        <taxon>Pseudomonadati</taxon>
        <taxon>Pseudomonadota</taxon>
        <taxon>Betaproteobacteria</taxon>
        <taxon>Burkholderiales</taxon>
        <taxon>Comamonadaceae</taxon>
        <taxon>Ramlibacter</taxon>
    </lineage>
</organism>
<dbReference type="GO" id="GO:0003677">
    <property type="term" value="F:DNA binding"/>
    <property type="evidence" value="ECO:0007669"/>
    <property type="project" value="UniProtKB-KW"/>
</dbReference>
<evidence type="ECO:0000256" key="1">
    <source>
        <dbReference type="ARBA" id="ARBA00009437"/>
    </source>
</evidence>
<dbReference type="CDD" id="cd08440">
    <property type="entry name" value="PBP2_LTTR_like_4"/>
    <property type="match status" value="1"/>
</dbReference>
<dbReference type="InterPro" id="IPR036390">
    <property type="entry name" value="WH_DNA-bd_sf"/>
</dbReference>
<dbReference type="Pfam" id="PF03466">
    <property type="entry name" value="LysR_substrate"/>
    <property type="match status" value="1"/>
</dbReference>
<protein>
    <recommendedName>
        <fullName evidence="5">HTH lysR-type domain-containing protein</fullName>
    </recommendedName>
</protein>
<keyword evidence="4" id="KW-0804">Transcription</keyword>
<dbReference type="InterPro" id="IPR036388">
    <property type="entry name" value="WH-like_DNA-bd_sf"/>
</dbReference>